<reference evidence="2 3" key="1">
    <citation type="submission" date="2012-11" db="EMBL/GenBank/DDBJ databases">
        <title>Genome assembly of Thiorhodococcus sp. AK35.</title>
        <authorList>
            <person name="Nupur N."/>
            <person name="Khatri I."/>
            <person name="Subramanian S."/>
            <person name="Pinnaka A."/>
        </authorList>
    </citation>
    <scope>NUCLEOTIDE SEQUENCE [LARGE SCALE GENOMIC DNA]</scope>
    <source>
        <strain evidence="2 3">AK35</strain>
    </source>
</reference>
<dbReference type="Proteomes" id="UP000019460">
    <property type="component" value="Unassembled WGS sequence"/>
</dbReference>
<proteinExistence type="predicted"/>
<comment type="caution">
    <text evidence="2">The sequence shown here is derived from an EMBL/GenBank/DDBJ whole genome shotgun (WGS) entry which is preliminary data.</text>
</comment>
<dbReference type="eggNOG" id="ENOG5033EWZ">
    <property type="taxonomic scope" value="Bacteria"/>
</dbReference>
<sequence length="184" mass="19932">MESGYIPFAAIVDEIRRLVRQRATGALFVTTDENRSAQVALQEGRIVYLYFGNKVGASALQRMGQINAGRYRFQEGVSGLPRMELPSNDEILGQLDSAVDGQGAVGSSPVSDTADTGAVLTERQKALLLECLVEFVGPIGEILCEDHFRQSCSLNKAIDLLASEIPSAAQAKRFRDMVLTKLGP</sequence>
<feature type="domain" description="DUF8082" evidence="1">
    <location>
        <begin position="127"/>
        <end position="182"/>
    </location>
</feature>
<gene>
    <name evidence="2" type="ORF">D779_0617</name>
</gene>
<name>W9V957_9GAMM</name>
<dbReference type="InterPro" id="IPR058395">
    <property type="entry name" value="DUF8082"/>
</dbReference>
<organism evidence="2 3">
    <name type="scientific">Imhoffiella purpurea</name>
    <dbReference type="NCBI Taxonomy" id="1249627"/>
    <lineage>
        <taxon>Bacteria</taxon>
        <taxon>Pseudomonadati</taxon>
        <taxon>Pseudomonadota</taxon>
        <taxon>Gammaproteobacteria</taxon>
        <taxon>Chromatiales</taxon>
        <taxon>Chromatiaceae</taxon>
        <taxon>Imhoffiella</taxon>
    </lineage>
</organism>
<dbReference type="AlphaFoldDB" id="W9V957"/>
<dbReference type="STRING" id="1249627.D779_0617"/>
<accession>W9V957</accession>
<evidence type="ECO:0000313" key="2">
    <source>
        <dbReference type="EMBL" id="EXJ16148.1"/>
    </source>
</evidence>
<dbReference type="EMBL" id="AONC01000015">
    <property type="protein sequence ID" value="EXJ16148.1"/>
    <property type="molecule type" value="Genomic_DNA"/>
</dbReference>
<dbReference type="Pfam" id="PF26309">
    <property type="entry name" value="DUF8082"/>
    <property type="match status" value="1"/>
</dbReference>
<evidence type="ECO:0000259" key="1">
    <source>
        <dbReference type="Pfam" id="PF26309"/>
    </source>
</evidence>
<protein>
    <recommendedName>
        <fullName evidence="1">DUF8082 domain-containing protein</fullName>
    </recommendedName>
</protein>
<evidence type="ECO:0000313" key="3">
    <source>
        <dbReference type="Proteomes" id="UP000019460"/>
    </source>
</evidence>
<keyword evidence="3" id="KW-1185">Reference proteome</keyword>